<evidence type="ECO:0000313" key="4">
    <source>
        <dbReference type="Proteomes" id="UP001321018"/>
    </source>
</evidence>
<dbReference type="EMBL" id="JAOPKB010000005">
    <property type="protein sequence ID" value="MCU4973327.1"/>
    <property type="molecule type" value="Genomic_DNA"/>
</dbReference>
<sequence length="165" mass="19547">MGPLPEDQLETAVERALESGRDVSPPYRIYTLFDDYPPAPALYVEFEVADDETTIPLIVHNIRYYELGMAQWNVGVVELIVLNELHELTHWAMTDDERTALDERSRRQGRADGYWLNPALLEIIDWLPADYRTVLEREPSLSVWRRIRLSVRRWWQRVRGRLWGR</sequence>
<dbReference type="Proteomes" id="UP001320972">
    <property type="component" value="Unassembled WGS sequence"/>
</dbReference>
<reference evidence="1 3" key="1">
    <citation type="submission" date="2022-09" db="EMBL/GenBank/DDBJ databases">
        <title>Enrichment on poylsaccharides allowed isolation of novel metabolic and taxonomic groups of Haloarchaea.</title>
        <authorList>
            <person name="Sorokin D.Y."/>
            <person name="Elcheninov A.G."/>
            <person name="Khizhniak T.V."/>
            <person name="Kolganova T.V."/>
            <person name="Kublanov I.V."/>
        </authorList>
    </citation>
    <scope>NUCLEOTIDE SEQUENCE</scope>
    <source>
        <strain evidence="2 3">AArc-m2/3/4</strain>
        <strain evidence="1">AArc-xg1-1</strain>
    </source>
</reference>
<evidence type="ECO:0000313" key="1">
    <source>
        <dbReference type="EMBL" id="MCU4741459.1"/>
    </source>
</evidence>
<name>A0AAP2YXP7_9EURY</name>
<organism evidence="1 4">
    <name type="scientific">Natronoglomus mannanivorans</name>
    <dbReference type="NCBI Taxonomy" id="2979990"/>
    <lineage>
        <taxon>Archaea</taxon>
        <taxon>Methanobacteriati</taxon>
        <taxon>Methanobacteriota</taxon>
        <taxon>Stenosarchaea group</taxon>
        <taxon>Halobacteria</taxon>
        <taxon>Halobacteriales</taxon>
        <taxon>Natrialbaceae</taxon>
        <taxon>Natronoglomus</taxon>
    </lineage>
</organism>
<proteinExistence type="predicted"/>
<dbReference type="AlphaFoldDB" id="A0AAP2YXP7"/>
<dbReference type="EMBL" id="JAOPKA010000004">
    <property type="protein sequence ID" value="MCU4741459.1"/>
    <property type="molecule type" value="Genomic_DNA"/>
</dbReference>
<accession>A0AAP2YXP7</accession>
<comment type="caution">
    <text evidence="1">The sequence shown here is derived from an EMBL/GenBank/DDBJ whole genome shotgun (WGS) entry which is preliminary data.</text>
</comment>
<evidence type="ECO:0000313" key="3">
    <source>
        <dbReference type="Proteomes" id="UP001320972"/>
    </source>
</evidence>
<dbReference type="Proteomes" id="UP001321018">
    <property type="component" value="Unassembled WGS sequence"/>
</dbReference>
<keyword evidence="3" id="KW-1185">Reference proteome</keyword>
<gene>
    <name evidence="2" type="ORF">OB955_11300</name>
    <name evidence="1" type="ORF">OB960_08590</name>
</gene>
<protein>
    <submittedName>
        <fullName evidence="1">Uncharacterized protein</fullName>
    </submittedName>
</protein>
<evidence type="ECO:0000313" key="2">
    <source>
        <dbReference type="EMBL" id="MCU4973327.1"/>
    </source>
</evidence>
<dbReference type="RefSeq" id="WP_338003296.1">
    <property type="nucleotide sequence ID" value="NZ_JAOPKA010000004.1"/>
</dbReference>